<keyword evidence="1" id="KW-1133">Transmembrane helix</keyword>
<sequence>MGQAFSGPNAFKFLNFTPEATAVLQRQPILFLTLVMVPLALTSLGLLAFYIHILTNRPYKKPKPVKGVAKGRCIEEYTGLIENNVGGRLRLTVRDGRLE</sequence>
<accession>A0A1E1K595</accession>
<comment type="caution">
    <text evidence="2">The sequence shown here is derived from an EMBL/GenBank/DDBJ whole genome shotgun (WGS) entry which is preliminary data.</text>
</comment>
<evidence type="ECO:0000313" key="3">
    <source>
        <dbReference type="Proteomes" id="UP000178129"/>
    </source>
</evidence>
<gene>
    <name evidence="2" type="ORF">RCO7_11187</name>
</gene>
<dbReference type="InParanoid" id="A0A1E1K595"/>
<name>A0A1E1K595_9HELO</name>
<dbReference type="EMBL" id="FJUW01000007">
    <property type="protein sequence ID" value="CZS93060.1"/>
    <property type="molecule type" value="Genomic_DNA"/>
</dbReference>
<keyword evidence="1" id="KW-0812">Transmembrane</keyword>
<evidence type="ECO:0000313" key="2">
    <source>
        <dbReference type="EMBL" id="CZS93060.1"/>
    </source>
</evidence>
<organism evidence="2 3">
    <name type="scientific">Rhynchosporium graminicola</name>
    <dbReference type="NCBI Taxonomy" id="2792576"/>
    <lineage>
        <taxon>Eukaryota</taxon>
        <taxon>Fungi</taxon>
        <taxon>Dikarya</taxon>
        <taxon>Ascomycota</taxon>
        <taxon>Pezizomycotina</taxon>
        <taxon>Leotiomycetes</taxon>
        <taxon>Helotiales</taxon>
        <taxon>Ploettnerulaceae</taxon>
        <taxon>Rhynchosporium</taxon>
    </lineage>
</organism>
<keyword evidence="3" id="KW-1185">Reference proteome</keyword>
<protein>
    <submittedName>
        <fullName evidence="2">Uncharacterized protein</fullName>
    </submittedName>
</protein>
<evidence type="ECO:0000256" key="1">
    <source>
        <dbReference type="SAM" id="Phobius"/>
    </source>
</evidence>
<keyword evidence="1" id="KW-0472">Membrane</keyword>
<dbReference type="Proteomes" id="UP000178129">
    <property type="component" value="Unassembled WGS sequence"/>
</dbReference>
<feature type="transmembrane region" description="Helical" evidence="1">
    <location>
        <begin position="29"/>
        <end position="53"/>
    </location>
</feature>
<reference evidence="3" key="1">
    <citation type="submission" date="2016-03" db="EMBL/GenBank/DDBJ databases">
        <authorList>
            <person name="Ploux O."/>
        </authorList>
    </citation>
    <scope>NUCLEOTIDE SEQUENCE [LARGE SCALE GENOMIC DNA]</scope>
    <source>
        <strain evidence="3">UK7</strain>
    </source>
</reference>
<dbReference type="AlphaFoldDB" id="A0A1E1K595"/>
<proteinExistence type="predicted"/>